<dbReference type="EMBL" id="CADCWF010000296">
    <property type="protein sequence ID" value="CAA9575252.1"/>
    <property type="molecule type" value="Genomic_DNA"/>
</dbReference>
<feature type="compositionally biased region" description="Low complexity" evidence="1">
    <location>
        <begin position="27"/>
        <end position="42"/>
    </location>
</feature>
<accession>A0A6J4VJ85</accession>
<sequence>APGATGRGRAEPESFQPDSGAAAVPSLGRRGAGVAAPAAPLRRTWKAATRSNEADSPPRARHDSVPRL</sequence>
<feature type="region of interest" description="Disordered" evidence="1">
    <location>
        <begin position="1"/>
        <end position="68"/>
    </location>
</feature>
<protein>
    <submittedName>
        <fullName evidence="2">Uncharacterized protein</fullName>
    </submittedName>
</protein>
<evidence type="ECO:0000256" key="1">
    <source>
        <dbReference type="SAM" id="MobiDB-lite"/>
    </source>
</evidence>
<proteinExistence type="predicted"/>
<organism evidence="2">
    <name type="scientific">uncultured Thermomicrobiales bacterium</name>
    <dbReference type="NCBI Taxonomy" id="1645740"/>
    <lineage>
        <taxon>Bacteria</taxon>
        <taxon>Pseudomonadati</taxon>
        <taxon>Thermomicrobiota</taxon>
        <taxon>Thermomicrobia</taxon>
        <taxon>Thermomicrobiales</taxon>
        <taxon>environmental samples</taxon>
    </lineage>
</organism>
<evidence type="ECO:0000313" key="2">
    <source>
        <dbReference type="EMBL" id="CAA9575252.1"/>
    </source>
</evidence>
<feature type="compositionally biased region" description="Basic and acidic residues" evidence="1">
    <location>
        <begin position="52"/>
        <end position="68"/>
    </location>
</feature>
<name>A0A6J4VJ85_9BACT</name>
<feature type="non-terminal residue" evidence="2">
    <location>
        <position position="1"/>
    </location>
</feature>
<gene>
    <name evidence="2" type="ORF">AVDCRST_MAG59-4042</name>
</gene>
<feature type="non-terminal residue" evidence="2">
    <location>
        <position position="68"/>
    </location>
</feature>
<reference evidence="2" key="1">
    <citation type="submission" date="2020-02" db="EMBL/GenBank/DDBJ databases">
        <authorList>
            <person name="Meier V. D."/>
        </authorList>
    </citation>
    <scope>NUCLEOTIDE SEQUENCE</scope>
    <source>
        <strain evidence="2">AVDCRST_MAG59</strain>
    </source>
</reference>
<dbReference type="AlphaFoldDB" id="A0A6J4VJ85"/>